<proteinExistence type="predicted"/>
<comment type="caution">
    <text evidence="2">The sequence shown here is derived from an EMBL/GenBank/DDBJ whole genome shotgun (WGS) entry which is preliminary data.</text>
</comment>
<dbReference type="AlphaFoldDB" id="A0A9Q3BGQ1"/>
<accession>A0A9Q3BGQ1</accession>
<keyword evidence="3" id="KW-1185">Reference proteome</keyword>
<protein>
    <submittedName>
        <fullName evidence="2">Uncharacterized protein</fullName>
    </submittedName>
</protein>
<name>A0A9Q3BGQ1_9BASI</name>
<feature type="compositionally biased region" description="Low complexity" evidence="1">
    <location>
        <begin position="235"/>
        <end position="247"/>
    </location>
</feature>
<gene>
    <name evidence="2" type="ORF">O181_005106</name>
</gene>
<evidence type="ECO:0000313" key="3">
    <source>
        <dbReference type="Proteomes" id="UP000765509"/>
    </source>
</evidence>
<feature type="compositionally biased region" description="Polar residues" evidence="1">
    <location>
        <begin position="218"/>
        <end position="232"/>
    </location>
</feature>
<feature type="region of interest" description="Disordered" evidence="1">
    <location>
        <begin position="197"/>
        <end position="247"/>
    </location>
</feature>
<feature type="region of interest" description="Disordered" evidence="1">
    <location>
        <begin position="77"/>
        <end position="108"/>
    </location>
</feature>
<evidence type="ECO:0000256" key="1">
    <source>
        <dbReference type="SAM" id="MobiDB-lite"/>
    </source>
</evidence>
<sequence>MDLGRLRWRSELQAEDWRRGGSVDDDDDEPARRIQNPSRVTIHDQSQSAEGWIHVSDGPDDGAEGYSSYYLMGSIHGGRRRPSGAATAEDEKPVRIGHPHPSTPSPSTIHVVVIPSGSFERRSPGIGPRRRARVVLGAPVWGHSRRPWGVRRRAIPMTKPPKAAVSMALVAPSSPRTGRRRGSAHLRIRYGSLPPALQKLSPNVRPIGHPWPRPDSLRNGSRDSPQTSTSQPLRLPGSWSASSLSEPSLRSPHLCRLIIMLAPFTWADAVPSTLDRNTC</sequence>
<organism evidence="2 3">
    <name type="scientific">Austropuccinia psidii MF-1</name>
    <dbReference type="NCBI Taxonomy" id="1389203"/>
    <lineage>
        <taxon>Eukaryota</taxon>
        <taxon>Fungi</taxon>
        <taxon>Dikarya</taxon>
        <taxon>Basidiomycota</taxon>
        <taxon>Pucciniomycotina</taxon>
        <taxon>Pucciniomycetes</taxon>
        <taxon>Pucciniales</taxon>
        <taxon>Sphaerophragmiaceae</taxon>
        <taxon>Austropuccinia</taxon>
    </lineage>
</organism>
<feature type="compositionally biased region" description="Polar residues" evidence="1">
    <location>
        <begin position="35"/>
        <end position="49"/>
    </location>
</feature>
<evidence type="ECO:0000313" key="2">
    <source>
        <dbReference type="EMBL" id="MBW0465391.1"/>
    </source>
</evidence>
<dbReference type="Proteomes" id="UP000765509">
    <property type="component" value="Unassembled WGS sequence"/>
</dbReference>
<reference evidence="2" key="1">
    <citation type="submission" date="2021-03" db="EMBL/GenBank/DDBJ databases">
        <title>Draft genome sequence of rust myrtle Austropuccinia psidii MF-1, a brazilian biotype.</title>
        <authorList>
            <person name="Quecine M.C."/>
            <person name="Pachon D.M.R."/>
            <person name="Bonatelli M.L."/>
            <person name="Correr F.H."/>
            <person name="Franceschini L.M."/>
            <person name="Leite T.F."/>
            <person name="Margarido G.R.A."/>
            <person name="Almeida C.A."/>
            <person name="Ferrarezi J.A."/>
            <person name="Labate C.A."/>
        </authorList>
    </citation>
    <scope>NUCLEOTIDE SEQUENCE</scope>
    <source>
        <strain evidence="2">MF-1</strain>
    </source>
</reference>
<dbReference type="EMBL" id="AVOT02001024">
    <property type="protein sequence ID" value="MBW0465391.1"/>
    <property type="molecule type" value="Genomic_DNA"/>
</dbReference>
<feature type="region of interest" description="Disordered" evidence="1">
    <location>
        <begin position="16"/>
        <end position="58"/>
    </location>
</feature>